<dbReference type="CDD" id="cd03786">
    <property type="entry name" value="GTB_UDP-GlcNAc_2-Epimerase"/>
    <property type="match status" value="1"/>
</dbReference>
<gene>
    <name evidence="3" type="ORF">CAP_0124</name>
</gene>
<keyword evidence="4" id="KW-1185">Reference proteome</keyword>
<dbReference type="Gene3D" id="3.40.50.2000">
    <property type="entry name" value="Glycogen Phosphorylase B"/>
    <property type="match status" value="2"/>
</dbReference>
<dbReference type="SUPFAM" id="SSF53756">
    <property type="entry name" value="UDP-Glycosyltransferase/glycogen phosphorylase"/>
    <property type="match status" value="1"/>
</dbReference>
<evidence type="ECO:0000259" key="2">
    <source>
        <dbReference type="Pfam" id="PF02350"/>
    </source>
</evidence>
<evidence type="ECO:0000256" key="1">
    <source>
        <dbReference type="RuleBase" id="RU003513"/>
    </source>
</evidence>
<feature type="domain" description="UDP-N-acetylglucosamine 2-epimerase" evidence="2">
    <location>
        <begin position="39"/>
        <end position="372"/>
    </location>
</feature>
<organism evidence="3 4">
    <name type="scientific">Chondromyces apiculatus DSM 436</name>
    <dbReference type="NCBI Taxonomy" id="1192034"/>
    <lineage>
        <taxon>Bacteria</taxon>
        <taxon>Pseudomonadati</taxon>
        <taxon>Myxococcota</taxon>
        <taxon>Polyangia</taxon>
        <taxon>Polyangiales</taxon>
        <taxon>Polyangiaceae</taxon>
        <taxon>Chondromyces</taxon>
    </lineage>
</organism>
<dbReference type="GO" id="GO:0016853">
    <property type="term" value="F:isomerase activity"/>
    <property type="evidence" value="ECO:0007669"/>
    <property type="project" value="UniProtKB-KW"/>
</dbReference>
<name>A0A017TFH1_9BACT</name>
<dbReference type="eggNOG" id="COG0381">
    <property type="taxonomic scope" value="Bacteria"/>
</dbReference>
<protein>
    <submittedName>
        <fullName evidence="3">UDP-N-acetylglucosamine 2-epimerase</fullName>
    </submittedName>
</protein>
<dbReference type="InterPro" id="IPR003331">
    <property type="entry name" value="UDP_GlcNAc_Epimerase_2_dom"/>
</dbReference>
<dbReference type="NCBIfam" id="TIGR00236">
    <property type="entry name" value="wecB"/>
    <property type="match status" value="1"/>
</dbReference>
<comment type="caution">
    <text evidence="3">The sequence shown here is derived from an EMBL/GenBank/DDBJ whole genome shotgun (WGS) entry which is preliminary data.</text>
</comment>
<dbReference type="EMBL" id="ASRX01000010">
    <property type="protein sequence ID" value="EYF07371.1"/>
    <property type="molecule type" value="Genomic_DNA"/>
</dbReference>
<proteinExistence type="inferred from homology"/>
<dbReference type="AlphaFoldDB" id="A0A017TFH1"/>
<dbReference type="STRING" id="1192034.CAP_0124"/>
<dbReference type="Proteomes" id="UP000019678">
    <property type="component" value="Unassembled WGS sequence"/>
</dbReference>
<dbReference type="Pfam" id="PF02350">
    <property type="entry name" value="Epimerase_2"/>
    <property type="match status" value="1"/>
</dbReference>
<sequence>MNAPGVRATLAASSQVTMILLIAATRPNFMKVAPVHRALRARDIPVRLLHTGQHFDASMSDVFFRDLGLPTPDVHLGAGGGSHAEQTASILVGVEKDLLQNRPSMVVVVGDVTSTLSAALAAAKLGIPVVHIESGLRSRDWTMPEEINRILTDQLSDLLLTPSHDAAPNLRAEGIPEERIKFVGNIMIDSLHWSLRHQTDVLARLGLEARNYAVVTLHRPANVDTAEKLRETLDAVEAIASRIPSIFPVHPRTVQRAETFGLAARLRDMKGLKAIEPLGHHDFVTAMANARLVATDSGGIQEETTALGIPCLTMRQGTERPITVTEGTNIIVGLDAALIAREVDQILAGRAKEGRIPEGWDGKTADRIADALQAFLAGSPPPRTSGPRA</sequence>
<evidence type="ECO:0000313" key="3">
    <source>
        <dbReference type="EMBL" id="EYF07371.1"/>
    </source>
</evidence>
<dbReference type="InterPro" id="IPR029767">
    <property type="entry name" value="WecB-like"/>
</dbReference>
<dbReference type="PANTHER" id="PTHR43174:SF1">
    <property type="entry name" value="UDP-N-ACETYLGLUCOSAMINE 2-EPIMERASE"/>
    <property type="match status" value="1"/>
</dbReference>
<dbReference type="PANTHER" id="PTHR43174">
    <property type="entry name" value="UDP-N-ACETYLGLUCOSAMINE 2-EPIMERASE"/>
    <property type="match status" value="1"/>
</dbReference>
<evidence type="ECO:0000313" key="4">
    <source>
        <dbReference type="Proteomes" id="UP000019678"/>
    </source>
</evidence>
<keyword evidence="1" id="KW-0413">Isomerase</keyword>
<accession>A0A017TFH1</accession>
<reference evidence="3 4" key="1">
    <citation type="submission" date="2013-05" db="EMBL/GenBank/DDBJ databases">
        <title>Genome assembly of Chondromyces apiculatus DSM 436.</title>
        <authorList>
            <person name="Sharma G."/>
            <person name="Khatri I."/>
            <person name="Kaur C."/>
            <person name="Mayilraj S."/>
            <person name="Subramanian S."/>
        </authorList>
    </citation>
    <scope>NUCLEOTIDE SEQUENCE [LARGE SCALE GENOMIC DNA]</scope>
    <source>
        <strain evidence="3 4">DSM 436</strain>
    </source>
</reference>
<comment type="similarity">
    <text evidence="1">Belongs to the UDP-N-acetylglucosamine 2-epimerase family.</text>
</comment>